<proteinExistence type="inferred from homology"/>
<evidence type="ECO:0000256" key="2">
    <source>
        <dbReference type="ARBA" id="ARBA00023002"/>
    </source>
</evidence>
<dbReference type="AlphaFoldDB" id="A0AAV3PSJ7"/>
<keyword evidence="5" id="KW-1185">Reference proteome</keyword>
<dbReference type="Proteomes" id="UP001454036">
    <property type="component" value="Unassembled WGS sequence"/>
</dbReference>
<dbReference type="PANTHER" id="PTHR24320:SF227">
    <property type="entry name" value="RETINOL DEHYDROGENASE 11"/>
    <property type="match status" value="1"/>
</dbReference>
<comment type="caution">
    <text evidence="4">The sequence shown here is derived from an EMBL/GenBank/DDBJ whole genome shotgun (WGS) entry which is preliminary data.</text>
</comment>
<sequence length="195" mass="21343">MMATNYIGAFCLTSILLPLLEASPVASRVVNVSSFTHRSVSSMIVDRGAVISGNHAFTSECYPCAEIYEYTKLCILLFTYELHRQFGLSETSRAISVVAVDPGAVKTNIMREIPSLVSRIAFFGLNLLGLLHHPEQGVRPIVDAALASPEVSGVYFFGGNGRTINSSALSYDPKLSKDLWATSNEIFRELQLAHR</sequence>
<evidence type="ECO:0000256" key="3">
    <source>
        <dbReference type="SAM" id="SignalP"/>
    </source>
</evidence>
<evidence type="ECO:0000313" key="4">
    <source>
        <dbReference type="EMBL" id="GAA0154709.1"/>
    </source>
</evidence>
<dbReference type="GO" id="GO:0016491">
    <property type="term" value="F:oxidoreductase activity"/>
    <property type="evidence" value="ECO:0007669"/>
    <property type="project" value="UniProtKB-KW"/>
</dbReference>
<dbReference type="SUPFAM" id="SSF51735">
    <property type="entry name" value="NAD(P)-binding Rossmann-fold domains"/>
    <property type="match status" value="1"/>
</dbReference>
<reference evidence="4 5" key="1">
    <citation type="submission" date="2024-01" db="EMBL/GenBank/DDBJ databases">
        <title>The complete chloroplast genome sequence of Lithospermum erythrorhizon: insights into the phylogenetic relationship among Boraginaceae species and the maternal lineages of purple gromwells.</title>
        <authorList>
            <person name="Okada T."/>
            <person name="Watanabe K."/>
        </authorList>
    </citation>
    <scope>NUCLEOTIDE SEQUENCE [LARGE SCALE GENOMIC DNA]</scope>
</reference>
<name>A0AAV3PSJ7_LITER</name>
<dbReference type="PANTHER" id="PTHR24320">
    <property type="entry name" value="RETINOL DEHYDROGENASE"/>
    <property type="match status" value="1"/>
</dbReference>
<gene>
    <name evidence="4" type="ORF">LIER_12615</name>
</gene>
<evidence type="ECO:0000256" key="1">
    <source>
        <dbReference type="ARBA" id="ARBA00006484"/>
    </source>
</evidence>
<dbReference type="InterPro" id="IPR036291">
    <property type="entry name" value="NAD(P)-bd_dom_sf"/>
</dbReference>
<dbReference type="EMBL" id="BAABME010002455">
    <property type="protein sequence ID" value="GAA0154709.1"/>
    <property type="molecule type" value="Genomic_DNA"/>
</dbReference>
<comment type="similarity">
    <text evidence="1">Belongs to the short-chain dehydrogenases/reductases (SDR) family.</text>
</comment>
<organism evidence="4 5">
    <name type="scientific">Lithospermum erythrorhizon</name>
    <name type="common">Purple gromwell</name>
    <name type="synonym">Lithospermum officinale var. erythrorhizon</name>
    <dbReference type="NCBI Taxonomy" id="34254"/>
    <lineage>
        <taxon>Eukaryota</taxon>
        <taxon>Viridiplantae</taxon>
        <taxon>Streptophyta</taxon>
        <taxon>Embryophyta</taxon>
        <taxon>Tracheophyta</taxon>
        <taxon>Spermatophyta</taxon>
        <taxon>Magnoliopsida</taxon>
        <taxon>eudicotyledons</taxon>
        <taxon>Gunneridae</taxon>
        <taxon>Pentapetalae</taxon>
        <taxon>asterids</taxon>
        <taxon>lamiids</taxon>
        <taxon>Boraginales</taxon>
        <taxon>Boraginaceae</taxon>
        <taxon>Boraginoideae</taxon>
        <taxon>Lithospermeae</taxon>
        <taxon>Lithospermum</taxon>
    </lineage>
</organism>
<feature type="signal peptide" evidence="3">
    <location>
        <begin position="1"/>
        <end position="22"/>
    </location>
</feature>
<keyword evidence="3" id="KW-0732">Signal</keyword>
<protein>
    <submittedName>
        <fullName evidence="4">Dehydrogenase</fullName>
    </submittedName>
</protein>
<dbReference type="Gene3D" id="3.40.50.720">
    <property type="entry name" value="NAD(P)-binding Rossmann-like Domain"/>
    <property type="match status" value="1"/>
</dbReference>
<accession>A0AAV3PSJ7</accession>
<keyword evidence="2" id="KW-0560">Oxidoreductase</keyword>
<evidence type="ECO:0000313" key="5">
    <source>
        <dbReference type="Proteomes" id="UP001454036"/>
    </source>
</evidence>
<feature type="chain" id="PRO_5043831119" evidence="3">
    <location>
        <begin position="23"/>
        <end position="195"/>
    </location>
</feature>